<dbReference type="OrthoDB" id="10251073at2759"/>
<accession>R0GKL0</accession>
<dbReference type="InterPro" id="IPR019835">
    <property type="entry name" value="SWIB_domain"/>
</dbReference>
<dbReference type="STRING" id="81985.R0GKL0"/>
<gene>
    <name evidence="6" type="ORF">CARUB_v10010619mg</name>
</gene>
<dbReference type="InterPro" id="IPR036885">
    <property type="entry name" value="SWIB_MDM2_dom_sf"/>
</dbReference>
<feature type="domain" description="DM2" evidence="5">
    <location>
        <begin position="52"/>
        <end position="130"/>
    </location>
</feature>
<organism evidence="6 7">
    <name type="scientific">Capsella rubella</name>
    <dbReference type="NCBI Taxonomy" id="81985"/>
    <lineage>
        <taxon>Eukaryota</taxon>
        <taxon>Viridiplantae</taxon>
        <taxon>Streptophyta</taxon>
        <taxon>Embryophyta</taxon>
        <taxon>Tracheophyta</taxon>
        <taxon>Spermatophyta</taxon>
        <taxon>Magnoliopsida</taxon>
        <taxon>eudicotyledons</taxon>
        <taxon>Gunneridae</taxon>
        <taxon>Pentapetalae</taxon>
        <taxon>rosids</taxon>
        <taxon>malvids</taxon>
        <taxon>Brassicales</taxon>
        <taxon>Brassicaceae</taxon>
        <taxon>Camelineae</taxon>
        <taxon>Capsella</taxon>
    </lineage>
</organism>
<dbReference type="eggNOG" id="KOG1946">
    <property type="taxonomic scope" value="Eukaryota"/>
</dbReference>
<evidence type="ECO:0000313" key="6">
    <source>
        <dbReference type="EMBL" id="EOA36311.1"/>
    </source>
</evidence>
<evidence type="ECO:0000256" key="4">
    <source>
        <dbReference type="ARBA" id="ARBA00023242"/>
    </source>
</evidence>
<dbReference type="AlphaFoldDB" id="R0GKL0"/>
<evidence type="ECO:0000256" key="3">
    <source>
        <dbReference type="ARBA" id="ARBA00023163"/>
    </source>
</evidence>
<dbReference type="GO" id="GO:0001181">
    <property type="term" value="F:RNA polymerase I general transcription initiation factor activity"/>
    <property type="evidence" value="ECO:0007669"/>
    <property type="project" value="UniProtKB-ARBA"/>
</dbReference>
<dbReference type="CDD" id="cd10567">
    <property type="entry name" value="SWIB-MDM2_like"/>
    <property type="match status" value="1"/>
</dbReference>
<dbReference type="PROSITE" id="PS51925">
    <property type="entry name" value="SWIB_MDM2"/>
    <property type="match status" value="1"/>
</dbReference>
<evidence type="ECO:0000259" key="5">
    <source>
        <dbReference type="PROSITE" id="PS51925"/>
    </source>
</evidence>
<dbReference type="GO" id="GO:0000500">
    <property type="term" value="C:RNA polymerase I upstream activating factor complex"/>
    <property type="evidence" value="ECO:0007669"/>
    <property type="project" value="UniProtKB-ARBA"/>
</dbReference>
<dbReference type="InterPro" id="IPR003121">
    <property type="entry name" value="SWIB_MDM2_domain"/>
</dbReference>
<keyword evidence="7" id="KW-1185">Reference proteome</keyword>
<evidence type="ECO:0000313" key="7">
    <source>
        <dbReference type="Proteomes" id="UP000029121"/>
    </source>
</evidence>
<dbReference type="PANTHER" id="PTHR13844">
    <property type="entry name" value="SWI/SNF-RELATED MATRIX-ASSOCIATED ACTIN-DEPENDENT REGULATOR OF CHROMATIN SUBFAMILY D"/>
    <property type="match status" value="1"/>
</dbReference>
<comment type="subcellular location">
    <subcellularLocation>
        <location evidence="1">Nucleus</location>
    </subcellularLocation>
</comment>
<dbReference type="KEGG" id="crb:17898769"/>
<evidence type="ECO:0000256" key="2">
    <source>
        <dbReference type="ARBA" id="ARBA00023015"/>
    </source>
</evidence>
<reference evidence="7" key="1">
    <citation type="journal article" date="2013" name="Nat. Genet.">
        <title>The Capsella rubella genome and the genomic consequences of rapid mating system evolution.</title>
        <authorList>
            <person name="Slotte T."/>
            <person name="Hazzouri K.M."/>
            <person name="Agren J.A."/>
            <person name="Koenig D."/>
            <person name="Maumus F."/>
            <person name="Guo Y.L."/>
            <person name="Steige K."/>
            <person name="Platts A.E."/>
            <person name="Escobar J.S."/>
            <person name="Newman L.K."/>
            <person name="Wang W."/>
            <person name="Mandakova T."/>
            <person name="Vello E."/>
            <person name="Smith L.M."/>
            <person name="Henz S.R."/>
            <person name="Steffen J."/>
            <person name="Takuno S."/>
            <person name="Brandvain Y."/>
            <person name="Coop G."/>
            <person name="Andolfatto P."/>
            <person name="Hu T.T."/>
            <person name="Blanchette M."/>
            <person name="Clark R.M."/>
            <person name="Quesneville H."/>
            <person name="Nordborg M."/>
            <person name="Gaut B.S."/>
            <person name="Lysak M.A."/>
            <person name="Jenkins J."/>
            <person name="Grimwood J."/>
            <person name="Chapman J."/>
            <person name="Prochnik S."/>
            <person name="Shu S."/>
            <person name="Rokhsar D."/>
            <person name="Schmutz J."/>
            <person name="Weigel D."/>
            <person name="Wright S.I."/>
        </authorList>
    </citation>
    <scope>NUCLEOTIDE SEQUENCE [LARGE SCALE GENOMIC DNA]</scope>
    <source>
        <strain evidence="7">cv. Monte Gargano</strain>
    </source>
</reference>
<dbReference type="EMBL" id="KB870805">
    <property type="protein sequence ID" value="EOA36311.1"/>
    <property type="molecule type" value="Genomic_DNA"/>
</dbReference>
<dbReference type="Gene3D" id="1.10.245.10">
    <property type="entry name" value="SWIB/MDM2 domain"/>
    <property type="match status" value="1"/>
</dbReference>
<keyword evidence="4" id="KW-0539">Nucleus</keyword>
<name>R0GKL0_9BRAS</name>
<sequence length="132" mass="14368">VRVVASSSLVVVCFASRKKKMAAISRVFGGFRTLMAKAATAEAVTVAVEGKGILKTFPVSQQLASFAGESELTRGSAVKKVWEYIKLHNLQNPANKREIHCDDKLKTIFGGKDKVGMTEIMKLLSPHFTKSV</sequence>
<dbReference type="Pfam" id="PF02201">
    <property type="entry name" value="SWIB"/>
    <property type="match status" value="1"/>
</dbReference>
<dbReference type="SMART" id="SM00151">
    <property type="entry name" value="SWIB"/>
    <property type="match status" value="1"/>
</dbReference>
<dbReference type="Proteomes" id="UP000029121">
    <property type="component" value="Unassembled WGS sequence"/>
</dbReference>
<dbReference type="FunFam" id="1.10.245.10:FF:000004">
    <property type="entry name" value="Upstream activation factor subunit"/>
    <property type="match status" value="1"/>
</dbReference>
<proteinExistence type="predicted"/>
<keyword evidence="2" id="KW-0805">Transcription regulation</keyword>
<evidence type="ECO:0000256" key="1">
    <source>
        <dbReference type="ARBA" id="ARBA00004123"/>
    </source>
</evidence>
<keyword evidence="3" id="KW-0804">Transcription</keyword>
<dbReference type="SUPFAM" id="SSF47592">
    <property type="entry name" value="SWIB/MDM2 domain"/>
    <property type="match status" value="1"/>
</dbReference>
<feature type="non-terminal residue" evidence="6">
    <location>
        <position position="1"/>
    </location>
</feature>
<protein>
    <recommendedName>
        <fullName evidence="5">DM2 domain-containing protein</fullName>
    </recommendedName>
</protein>